<organism evidence="5 6">
    <name type="scientific">Paenactinomyces guangxiensis</name>
    <dbReference type="NCBI Taxonomy" id="1490290"/>
    <lineage>
        <taxon>Bacteria</taxon>
        <taxon>Bacillati</taxon>
        <taxon>Bacillota</taxon>
        <taxon>Bacilli</taxon>
        <taxon>Bacillales</taxon>
        <taxon>Thermoactinomycetaceae</taxon>
        <taxon>Paenactinomyces</taxon>
    </lineage>
</organism>
<keyword evidence="6" id="KW-1185">Reference proteome</keyword>
<dbReference type="InterPro" id="IPR050559">
    <property type="entry name" value="P-Pant_transferase_sf"/>
</dbReference>
<dbReference type="InterPro" id="IPR008278">
    <property type="entry name" value="4-PPantetheinyl_Trfase_dom"/>
</dbReference>
<evidence type="ECO:0000256" key="1">
    <source>
        <dbReference type="ARBA" id="ARBA00010990"/>
    </source>
</evidence>
<dbReference type="AlphaFoldDB" id="A0A7W2A8D2"/>
<dbReference type="Gene3D" id="3.90.470.20">
    <property type="entry name" value="4'-phosphopantetheinyl transferase domain"/>
    <property type="match status" value="2"/>
</dbReference>
<protein>
    <submittedName>
        <fullName evidence="5">4'-phosphopantetheinyl transferase superfamily protein</fullName>
    </submittedName>
</protein>
<evidence type="ECO:0000259" key="4">
    <source>
        <dbReference type="Pfam" id="PF22624"/>
    </source>
</evidence>
<evidence type="ECO:0000259" key="3">
    <source>
        <dbReference type="Pfam" id="PF01648"/>
    </source>
</evidence>
<dbReference type="PANTHER" id="PTHR12215">
    <property type="entry name" value="PHOSPHOPANTETHEINE TRANSFERASE"/>
    <property type="match status" value="1"/>
</dbReference>
<dbReference type="PANTHER" id="PTHR12215:SF10">
    <property type="entry name" value="L-AMINOADIPATE-SEMIALDEHYDE DEHYDROGENASE-PHOSPHOPANTETHEINYL TRANSFERASE"/>
    <property type="match status" value="1"/>
</dbReference>
<dbReference type="EMBL" id="JACEIQ010000005">
    <property type="protein sequence ID" value="MBA4494044.1"/>
    <property type="molecule type" value="Genomic_DNA"/>
</dbReference>
<gene>
    <name evidence="5" type="ORF">H1191_06965</name>
</gene>
<dbReference type="Pfam" id="PF22624">
    <property type="entry name" value="AASDHPPT_N"/>
    <property type="match status" value="1"/>
</dbReference>
<dbReference type="GO" id="GO:0000287">
    <property type="term" value="F:magnesium ion binding"/>
    <property type="evidence" value="ECO:0007669"/>
    <property type="project" value="InterPro"/>
</dbReference>
<dbReference type="GO" id="GO:0019878">
    <property type="term" value="P:lysine biosynthetic process via aminoadipic acid"/>
    <property type="evidence" value="ECO:0007669"/>
    <property type="project" value="TreeGrafter"/>
</dbReference>
<accession>A0A7W2A8D2</accession>
<comment type="similarity">
    <text evidence="1">Belongs to the P-Pant transferase superfamily. Gsp/Sfp/HetI/AcpT family.</text>
</comment>
<evidence type="ECO:0000313" key="5">
    <source>
        <dbReference type="EMBL" id="MBA4494044.1"/>
    </source>
</evidence>
<evidence type="ECO:0000313" key="6">
    <source>
        <dbReference type="Proteomes" id="UP000535491"/>
    </source>
</evidence>
<name>A0A7W2A8D2_9BACL</name>
<sequence length="259" mass="29663">MLQILEPGKVYVWHTPLSEAVPSLRQLMSTKELERLKSFRKEEDRKRALISYGLLRLILAQVLKKDPREIMISRTCPHCGKEHGRPQLKEECPESIEISVSHSGQWVVIALSLSVPIGIDVEEMRTGLAVDQLASQILSPLEEQEFTLLTEDEKLEAFYVYWTRKEAILKAFGLGFSISPKQLSVSGWRQPPRLISWEADPSMTEKVNCYSLHFAPEYKACLSVIGLCNQILLNEGATLIRRWEIENQKEENVAWERSS</sequence>
<dbReference type="InterPro" id="IPR037143">
    <property type="entry name" value="4-PPantetheinyl_Trfase_dom_sf"/>
</dbReference>
<proteinExistence type="inferred from homology"/>
<dbReference type="InterPro" id="IPR055066">
    <property type="entry name" value="AASDHPPT_N"/>
</dbReference>
<comment type="caution">
    <text evidence="5">The sequence shown here is derived from an EMBL/GenBank/DDBJ whole genome shotgun (WGS) entry which is preliminary data.</text>
</comment>
<feature type="domain" description="4'-phosphopantetheinyl transferase N-terminal" evidence="4">
    <location>
        <begin position="16"/>
        <end position="110"/>
    </location>
</feature>
<reference evidence="5 6" key="1">
    <citation type="submission" date="2020-07" db="EMBL/GenBank/DDBJ databases">
        <authorList>
            <person name="Feng H."/>
        </authorList>
    </citation>
    <scope>NUCLEOTIDE SEQUENCE [LARGE SCALE GENOMIC DNA]</scope>
    <source>
        <strain evidence="6">s-10</strain>
    </source>
</reference>
<evidence type="ECO:0000256" key="2">
    <source>
        <dbReference type="ARBA" id="ARBA00022679"/>
    </source>
</evidence>
<feature type="domain" description="4'-phosphopantetheinyl transferase" evidence="3">
    <location>
        <begin position="116"/>
        <end position="204"/>
    </location>
</feature>
<dbReference type="GO" id="GO:0008897">
    <property type="term" value="F:holo-[acyl-carrier-protein] synthase activity"/>
    <property type="evidence" value="ECO:0007669"/>
    <property type="project" value="InterPro"/>
</dbReference>
<dbReference type="RefSeq" id="WP_181751288.1">
    <property type="nucleotide sequence ID" value="NZ_JACEIQ010000005.1"/>
</dbReference>
<dbReference type="Proteomes" id="UP000535491">
    <property type="component" value="Unassembled WGS sequence"/>
</dbReference>
<dbReference type="GO" id="GO:0005829">
    <property type="term" value="C:cytosol"/>
    <property type="evidence" value="ECO:0007669"/>
    <property type="project" value="TreeGrafter"/>
</dbReference>
<keyword evidence="2 5" id="KW-0808">Transferase</keyword>
<dbReference type="Pfam" id="PF01648">
    <property type="entry name" value="ACPS"/>
    <property type="match status" value="1"/>
</dbReference>
<dbReference type="SUPFAM" id="SSF56214">
    <property type="entry name" value="4'-phosphopantetheinyl transferase"/>
    <property type="match status" value="2"/>
</dbReference>